<feature type="region of interest" description="Disordered" evidence="1">
    <location>
        <begin position="1"/>
        <end position="192"/>
    </location>
</feature>
<feature type="compositionally biased region" description="Polar residues" evidence="1">
    <location>
        <begin position="13"/>
        <end position="43"/>
    </location>
</feature>
<accession>A0A9P6FN79</accession>
<comment type="caution">
    <text evidence="3">The sequence shown here is derived from an EMBL/GenBank/DDBJ whole genome shotgun (WGS) entry which is preliminary data.</text>
</comment>
<evidence type="ECO:0000259" key="2">
    <source>
        <dbReference type="Pfam" id="PF14655"/>
    </source>
</evidence>
<dbReference type="InterPro" id="IPR026059">
    <property type="entry name" value="Rab3GAP2"/>
</dbReference>
<keyword evidence="4" id="KW-1185">Reference proteome</keyword>
<feature type="compositionally biased region" description="Polar residues" evidence="1">
    <location>
        <begin position="86"/>
        <end position="98"/>
    </location>
</feature>
<dbReference type="InterPro" id="IPR011047">
    <property type="entry name" value="Quinoprotein_ADH-like_sf"/>
</dbReference>
<organism evidence="3 4">
    <name type="scientific">Lunasporangiospora selenospora</name>
    <dbReference type="NCBI Taxonomy" id="979761"/>
    <lineage>
        <taxon>Eukaryota</taxon>
        <taxon>Fungi</taxon>
        <taxon>Fungi incertae sedis</taxon>
        <taxon>Mucoromycota</taxon>
        <taxon>Mortierellomycotina</taxon>
        <taxon>Mortierellomycetes</taxon>
        <taxon>Mortierellales</taxon>
        <taxon>Mortierellaceae</taxon>
        <taxon>Lunasporangiospora</taxon>
    </lineage>
</organism>
<reference evidence="3" key="1">
    <citation type="journal article" date="2020" name="Fungal Divers.">
        <title>Resolving the Mortierellaceae phylogeny through synthesis of multi-gene phylogenetics and phylogenomics.</title>
        <authorList>
            <person name="Vandepol N."/>
            <person name="Liber J."/>
            <person name="Desiro A."/>
            <person name="Na H."/>
            <person name="Kennedy M."/>
            <person name="Barry K."/>
            <person name="Grigoriev I.V."/>
            <person name="Miller A.N."/>
            <person name="O'Donnell K."/>
            <person name="Stajich J.E."/>
            <person name="Bonito G."/>
        </authorList>
    </citation>
    <scope>NUCLEOTIDE SEQUENCE</scope>
    <source>
        <strain evidence="3">KOD1015</strain>
    </source>
</reference>
<feature type="compositionally biased region" description="Polar residues" evidence="1">
    <location>
        <begin position="154"/>
        <end position="167"/>
    </location>
</feature>
<dbReference type="PANTHER" id="PTHR12472:SF0">
    <property type="entry name" value="RAB3 GTPASE-ACTIVATING PROTEIN NON-CATALYTIC SUBUNIT"/>
    <property type="match status" value="1"/>
</dbReference>
<protein>
    <submittedName>
        <fullName evidence="3">Rab3 GTPase-activating protein non-catalytic subunit</fullName>
    </submittedName>
</protein>
<dbReference type="SUPFAM" id="SSF50998">
    <property type="entry name" value="Quinoprotein alcohol dehydrogenase-like"/>
    <property type="match status" value="1"/>
</dbReference>
<dbReference type="Pfam" id="PF14655">
    <property type="entry name" value="RAB3GAP2_N"/>
    <property type="match status" value="1"/>
</dbReference>
<feature type="region of interest" description="Disordered" evidence="1">
    <location>
        <begin position="733"/>
        <end position="782"/>
    </location>
</feature>
<dbReference type="AlphaFoldDB" id="A0A9P6FN79"/>
<proteinExistence type="predicted"/>
<feature type="compositionally biased region" description="Polar residues" evidence="1">
    <location>
        <begin position="741"/>
        <end position="753"/>
    </location>
</feature>
<dbReference type="OrthoDB" id="360390at2759"/>
<feature type="domain" description="Rab3-GAP regulatory subunit N-terminal" evidence="2">
    <location>
        <begin position="200"/>
        <end position="664"/>
    </location>
</feature>
<dbReference type="Proteomes" id="UP000780801">
    <property type="component" value="Unassembled WGS sequence"/>
</dbReference>
<dbReference type="PANTHER" id="PTHR12472">
    <property type="entry name" value="RAB3-GAP REGULATORY DOMAIN"/>
    <property type="match status" value="1"/>
</dbReference>
<evidence type="ECO:0000256" key="1">
    <source>
        <dbReference type="SAM" id="MobiDB-lite"/>
    </source>
</evidence>
<feature type="region of interest" description="Disordered" evidence="1">
    <location>
        <begin position="231"/>
        <end position="254"/>
    </location>
</feature>
<gene>
    <name evidence="3" type="primary">RAB3GAP2</name>
    <name evidence="3" type="ORF">BGW38_005930</name>
</gene>
<dbReference type="InterPro" id="IPR032839">
    <property type="entry name" value="RAB3GAP_N"/>
</dbReference>
<feature type="compositionally biased region" description="Low complexity" evidence="1">
    <location>
        <begin position="178"/>
        <end position="192"/>
    </location>
</feature>
<feature type="compositionally biased region" description="Acidic residues" evidence="1">
    <location>
        <begin position="57"/>
        <end position="68"/>
    </location>
</feature>
<evidence type="ECO:0000313" key="3">
    <source>
        <dbReference type="EMBL" id="KAF9578327.1"/>
    </source>
</evidence>
<sequence>MSDDDEDEDTRRSGNSINDIDTDSTSFMGTLSSENQDPSNMAKNANDDDNQRSWNIPDDEWAWSDEESATVTSGSSRANERINGAGTRSLTSTLSEKGNTAERSRSTLDVPTKSQKDGLTGLGLTDSSQSRRAKSAGPNTGPELKITKDPSSLMPKSTNISASTSPLATPKPRQTIASHSMSSTPSSEMTGSHPLSVAQDLIITVCDSGRYIACASKRQFAILEYQSSSHVGRSPRTERASVSRGGSPRSSTGEWVLVGQGSGVETALDAITALQCLPLYVPKSDKSQVYVVVGYKSGMIRIFNESGHLVVIQQLHHTPVVSIKTRIGAGKTPGEDEDEMTIVHEGGKVVCIEGESLWVVLRLSSGTSRHSDPMSIQSSQTPTFAYKKWRLLNQDLMVDIVSCGPARRRPTLSNGFSSSSSSSMYTSQATERFVAVGSKPMMAFYASSSSTRPLFSATSLATQMAARVTSAVFGFAKSIWSNSTSRPSSPALGSGNEGGSPDMKRLSGQGVQDGTGGPFGAIYPSAMAPATEVPAVLWLSDSQRCIRHVSLAPAPPRGSCYHYPSKLAAMTDSLGRVLLVDLEECEIIRMWKGLRGARCGWIQEARLVQSSGRGRDAGGDASTIKKHLALYLVIYAPKRGTVEIYPARQGKRAALLQVGLGWKICTTFTSPIGKPAVLDRMPNPNAGAVISSGLQAHDNNAASPSSVSTAIQEQTHPGLAQCLLVGPTGEVRHVRSRPSDRSNTPSISSNVTSPVVPDSRVFPTPNAPGTDSIAARLENLSS</sequence>
<name>A0A9P6FN79_9FUNG</name>
<dbReference type="EMBL" id="JAABOA010003775">
    <property type="protein sequence ID" value="KAF9578327.1"/>
    <property type="molecule type" value="Genomic_DNA"/>
</dbReference>
<evidence type="ECO:0000313" key="4">
    <source>
        <dbReference type="Proteomes" id="UP000780801"/>
    </source>
</evidence>
<feature type="region of interest" description="Disordered" evidence="1">
    <location>
        <begin position="482"/>
        <end position="511"/>
    </location>
</feature>